<dbReference type="AlphaFoldDB" id="A0A7J6DZM3"/>
<dbReference type="InterPro" id="IPR040256">
    <property type="entry name" value="At4g02000-like"/>
</dbReference>
<comment type="caution">
    <text evidence="5">The sequence shown here is derived from an EMBL/GenBank/DDBJ whole genome shotgun (WGS) entry which is preliminary data.</text>
</comment>
<feature type="signal peptide" evidence="2">
    <location>
        <begin position="1"/>
        <end position="24"/>
    </location>
</feature>
<keyword evidence="2" id="KW-0732">Signal</keyword>
<dbReference type="InterPro" id="IPR025836">
    <property type="entry name" value="Zn_knuckle_CX2CX4HX4C"/>
</dbReference>
<feature type="domain" description="Zinc knuckle CX2CX4HX4C" evidence="4">
    <location>
        <begin position="273"/>
        <end position="301"/>
    </location>
</feature>
<reference evidence="5 6" key="1">
    <citation type="journal article" date="2020" name="bioRxiv">
        <title>Sequence and annotation of 42 cannabis genomes reveals extensive copy number variation in cannabinoid synthesis and pathogen resistance genes.</title>
        <authorList>
            <person name="Mckernan K.J."/>
            <person name="Helbert Y."/>
            <person name="Kane L.T."/>
            <person name="Ebling H."/>
            <person name="Zhang L."/>
            <person name="Liu B."/>
            <person name="Eaton Z."/>
            <person name="Mclaughlin S."/>
            <person name="Kingan S."/>
            <person name="Baybayan P."/>
            <person name="Concepcion G."/>
            <person name="Jordan M."/>
            <person name="Riva A."/>
            <person name="Barbazuk W."/>
            <person name="Harkins T."/>
        </authorList>
    </citation>
    <scope>NUCLEOTIDE SEQUENCE [LARGE SCALE GENOMIC DNA]</scope>
    <source>
        <strain evidence="6">cv. Jamaican Lion 4</strain>
        <tissue evidence="5">Leaf</tissue>
    </source>
</reference>
<feature type="compositionally biased region" description="Polar residues" evidence="1">
    <location>
        <begin position="583"/>
        <end position="606"/>
    </location>
</feature>
<dbReference type="Pfam" id="PF14111">
    <property type="entry name" value="DUF4283"/>
    <property type="match status" value="1"/>
</dbReference>
<evidence type="ECO:0000259" key="4">
    <source>
        <dbReference type="Pfam" id="PF14392"/>
    </source>
</evidence>
<evidence type="ECO:0000259" key="3">
    <source>
        <dbReference type="Pfam" id="PF14111"/>
    </source>
</evidence>
<keyword evidence="6" id="KW-1185">Reference proteome</keyword>
<feature type="region of interest" description="Disordered" evidence="1">
    <location>
        <begin position="537"/>
        <end position="666"/>
    </location>
</feature>
<evidence type="ECO:0000313" key="5">
    <source>
        <dbReference type="EMBL" id="KAF4351521.1"/>
    </source>
</evidence>
<dbReference type="Proteomes" id="UP000583929">
    <property type="component" value="Unassembled WGS sequence"/>
</dbReference>
<name>A0A7J6DZM3_CANSA</name>
<dbReference type="PANTHER" id="PTHR31286">
    <property type="entry name" value="GLYCINE-RICH CELL WALL STRUCTURAL PROTEIN 1.8-LIKE"/>
    <property type="match status" value="1"/>
</dbReference>
<gene>
    <name evidence="5" type="ORF">G4B88_020481</name>
</gene>
<dbReference type="PANTHER" id="PTHR31286:SF167">
    <property type="entry name" value="OS09G0268800 PROTEIN"/>
    <property type="match status" value="1"/>
</dbReference>
<organism evidence="5 6">
    <name type="scientific">Cannabis sativa</name>
    <name type="common">Hemp</name>
    <name type="synonym">Marijuana</name>
    <dbReference type="NCBI Taxonomy" id="3483"/>
    <lineage>
        <taxon>Eukaryota</taxon>
        <taxon>Viridiplantae</taxon>
        <taxon>Streptophyta</taxon>
        <taxon>Embryophyta</taxon>
        <taxon>Tracheophyta</taxon>
        <taxon>Spermatophyta</taxon>
        <taxon>Magnoliopsida</taxon>
        <taxon>eudicotyledons</taxon>
        <taxon>Gunneridae</taxon>
        <taxon>Pentapetalae</taxon>
        <taxon>rosids</taxon>
        <taxon>fabids</taxon>
        <taxon>Rosales</taxon>
        <taxon>Cannabaceae</taxon>
        <taxon>Cannabis</taxon>
    </lineage>
</organism>
<evidence type="ECO:0000256" key="2">
    <source>
        <dbReference type="SAM" id="SignalP"/>
    </source>
</evidence>
<protein>
    <recommendedName>
        <fullName evidence="7">DUF4283 domain-containing protein</fullName>
    </recommendedName>
</protein>
<dbReference type="InterPro" id="IPR025558">
    <property type="entry name" value="DUF4283"/>
</dbReference>
<evidence type="ECO:0000313" key="6">
    <source>
        <dbReference type="Proteomes" id="UP000583929"/>
    </source>
</evidence>
<dbReference type="EMBL" id="JAATIQ010000555">
    <property type="protein sequence ID" value="KAF4351521.1"/>
    <property type="molecule type" value="Genomic_DNA"/>
</dbReference>
<feature type="domain" description="DUF4283" evidence="3">
    <location>
        <begin position="158"/>
        <end position="223"/>
    </location>
</feature>
<dbReference type="Pfam" id="PF14392">
    <property type="entry name" value="zf-CCHC_4"/>
    <property type="match status" value="1"/>
</dbReference>
<feature type="region of interest" description="Disordered" evidence="1">
    <location>
        <begin position="872"/>
        <end position="891"/>
    </location>
</feature>
<feature type="compositionally biased region" description="Polar residues" evidence="1">
    <location>
        <begin position="555"/>
        <end position="568"/>
    </location>
</feature>
<sequence length="891" mass="100391">MSNHFDVCLHLLLHICARLNPGAPLPDLTFPPSDPSKLLDFQAEIDRLIARACKIQSNQLYRQYFCCCVVVASTTRRPNSFLESFVFSKFFAFIMQFIGSSATSTMDPSSFCNLFEDSVQISHNDITFALNPGEVDEPQEANQGLLGKIISCQRFGKTAIQGSLKLSWNSIKGWKWKEIEDSIIQFTFASREDALNVLARRPWFVSGALIVIMPWPAWLSPTEVRFDKTPMWVRIESIPPFYWNLSNLKELASKASPVYELPLALRTQCQRLKDLWLQYRYERLPKLCFKCGVLTHDRSICFKSQTVIKDANKNFYPMFRVWLKSDAPEKSTFTAPLTKWFQDWIKVHKAIQNSEAAEMRECRRQYPGKKRIVTEEDETTGDPKSDLVITQIALVYLPGIGEIAPYGNNSKIVSIQELQEAAEKFAATKANNKACSVGEEASSSMQAATMEMETTGNNSSLEKTITYRKESYQTNILIEKLTGEMPKILEEQKCWAQPKARELLLGALTVDKYHRVPTLFNHILDIEDFKVHEHLNGPRKRKASDGILYRPNAQPDPTQTLSTQTNYAENDVPSNRDVHDEAASQTKNIPASNTEEILNGRSFSHGSNEEPKPSSRRGKGKGTVRAAISEMGSRKRRGRPPKIQSPLAATPKSFKGGKNAKARTGGKFTTTSHWDDRTFDLQILLEYRSFCWVLMGRPTVWITSSFGKMCMVHRAGLIDLGFQGPGFTWAKGGRNSGGGRAMRRARLDRGLASANWRILFPNAVINHLVASESNYWPLLLNTMEGAKCKGRQFNLESEVTCQSHGQFPQKGESHKQKTSELEQVTIHEFISASSKSEVPTAGDSYYRSSSQTINFLKSSVFFSKGVSGRKAQDDISESTSKAMTTLPLEQF</sequence>
<evidence type="ECO:0008006" key="7">
    <source>
        <dbReference type="Google" id="ProtNLM"/>
    </source>
</evidence>
<feature type="chain" id="PRO_5029617827" description="DUF4283 domain-containing protein" evidence="2">
    <location>
        <begin position="25"/>
        <end position="891"/>
    </location>
</feature>
<accession>A0A7J6DZM3</accession>
<proteinExistence type="predicted"/>
<evidence type="ECO:0000256" key="1">
    <source>
        <dbReference type="SAM" id="MobiDB-lite"/>
    </source>
</evidence>